<proteinExistence type="inferred from homology"/>
<evidence type="ECO:0008006" key="12">
    <source>
        <dbReference type="Google" id="ProtNLM"/>
    </source>
</evidence>
<feature type="transmembrane region" description="Helical" evidence="9">
    <location>
        <begin position="106"/>
        <end position="124"/>
    </location>
</feature>
<keyword evidence="2" id="KW-0813">Transport</keyword>
<keyword evidence="4 9" id="KW-0812">Transmembrane</keyword>
<comment type="caution">
    <text evidence="10">The sequence shown here is derived from an EMBL/GenBank/DDBJ whole genome shotgun (WGS) entry which is preliminary data.</text>
</comment>
<accession>A0A3E1F134</accession>
<evidence type="ECO:0000256" key="9">
    <source>
        <dbReference type="SAM" id="Phobius"/>
    </source>
</evidence>
<dbReference type="EMBL" id="QURB01000001">
    <property type="protein sequence ID" value="RFC55541.1"/>
    <property type="molecule type" value="Genomic_DNA"/>
</dbReference>
<name>A0A3E1F134_9FLAO</name>
<keyword evidence="6" id="KW-0406">Ion transport</keyword>
<evidence type="ECO:0000313" key="10">
    <source>
        <dbReference type="EMBL" id="RFC55541.1"/>
    </source>
</evidence>
<feature type="transmembrane region" description="Helical" evidence="9">
    <location>
        <begin position="69"/>
        <end position="86"/>
    </location>
</feature>
<evidence type="ECO:0000256" key="4">
    <source>
        <dbReference type="ARBA" id="ARBA00022692"/>
    </source>
</evidence>
<evidence type="ECO:0000256" key="5">
    <source>
        <dbReference type="ARBA" id="ARBA00022989"/>
    </source>
</evidence>
<feature type="transmembrane region" description="Helical" evidence="9">
    <location>
        <begin position="283"/>
        <end position="302"/>
    </location>
</feature>
<comment type="subcellular location">
    <subcellularLocation>
        <location evidence="1">Cell membrane</location>
        <topology evidence="1">Multi-pass membrane protein</topology>
    </subcellularLocation>
</comment>
<gene>
    <name evidence="10" type="ORF">DXU93_01000</name>
</gene>
<protein>
    <recommendedName>
        <fullName evidence="12">Bestrophin</fullName>
    </recommendedName>
</protein>
<feature type="transmembrane region" description="Helical" evidence="9">
    <location>
        <begin position="258"/>
        <end position="277"/>
    </location>
</feature>
<dbReference type="PANTHER" id="PTHR33281">
    <property type="entry name" value="UPF0187 PROTEIN YNEE"/>
    <property type="match status" value="1"/>
</dbReference>
<dbReference type="AlphaFoldDB" id="A0A3E1F134"/>
<comment type="similarity">
    <text evidence="8">Belongs to the anion channel-forming bestrophin (TC 1.A.46) family.</text>
</comment>
<evidence type="ECO:0000256" key="7">
    <source>
        <dbReference type="ARBA" id="ARBA00023136"/>
    </source>
</evidence>
<evidence type="ECO:0000256" key="3">
    <source>
        <dbReference type="ARBA" id="ARBA00022475"/>
    </source>
</evidence>
<evidence type="ECO:0000313" key="11">
    <source>
        <dbReference type="Proteomes" id="UP000257127"/>
    </source>
</evidence>
<keyword evidence="5 9" id="KW-1133">Transmembrane helix</keyword>
<keyword evidence="3" id="KW-1003">Cell membrane</keyword>
<evidence type="ECO:0000256" key="8">
    <source>
        <dbReference type="ARBA" id="ARBA00034708"/>
    </source>
</evidence>
<evidence type="ECO:0000256" key="2">
    <source>
        <dbReference type="ARBA" id="ARBA00022448"/>
    </source>
</evidence>
<reference evidence="10 11" key="1">
    <citation type="submission" date="2018-08" db="EMBL/GenBank/DDBJ databases">
        <title>The draft genome squence of Brumimicrobium sp. N62.</title>
        <authorList>
            <person name="Du Z.-J."/>
            <person name="Luo H.-R."/>
        </authorList>
    </citation>
    <scope>NUCLEOTIDE SEQUENCE [LARGE SCALE GENOMIC DNA]</scope>
    <source>
        <strain evidence="10 11">N62</strain>
    </source>
</reference>
<organism evidence="10 11">
    <name type="scientific">Brumimicrobium aurantiacum</name>
    <dbReference type="NCBI Taxonomy" id="1737063"/>
    <lineage>
        <taxon>Bacteria</taxon>
        <taxon>Pseudomonadati</taxon>
        <taxon>Bacteroidota</taxon>
        <taxon>Flavobacteriia</taxon>
        <taxon>Flavobacteriales</taxon>
        <taxon>Crocinitomicaceae</taxon>
        <taxon>Brumimicrobium</taxon>
    </lineage>
</organism>
<sequence length="335" mass="39144">MFLLVLMFVERGKYRCSFIIFSLVKLNNDDDRKNYGESFIIFVLMIKYNPKTWFRHIFKFHKSDTFWTFRYEIVLVAIYAAVISYLEGEYWGSSAPFFSSVNDVFSFIGFAFSLLLVFRINSAYDKWWEGRKHWGALVNNCRNFSLKVKAFVSDSNAQEKDRLYDYMAAFPSSLRFHLRSQIEVEELPLSEDLKQKLKGKKHVPNAIAGELYIAIQQLKKKGELSEEEMIILDKELKSLTDVLGACERIKNTPIPYSYNLFLKKLIFIVVALTPFAFVADLHYWSIAVTVLVFYIFVGLEYISEEIEEPFGTDNNDLPTDHLAKVIYDNIQEIRS</sequence>
<dbReference type="GO" id="GO:0005886">
    <property type="term" value="C:plasma membrane"/>
    <property type="evidence" value="ECO:0007669"/>
    <property type="project" value="UniProtKB-SubCell"/>
</dbReference>
<dbReference type="Proteomes" id="UP000257127">
    <property type="component" value="Unassembled WGS sequence"/>
</dbReference>
<keyword evidence="7 9" id="KW-0472">Membrane</keyword>
<keyword evidence="11" id="KW-1185">Reference proteome</keyword>
<dbReference type="GO" id="GO:0005254">
    <property type="term" value="F:chloride channel activity"/>
    <property type="evidence" value="ECO:0007669"/>
    <property type="project" value="InterPro"/>
</dbReference>
<evidence type="ECO:0000256" key="1">
    <source>
        <dbReference type="ARBA" id="ARBA00004651"/>
    </source>
</evidence>
<dbReference type="Pfam" id="PF25539">
    <property type="entry name" value="Bestrophin_2"/>
    <property type="match status" value="1"/>
</dbReference>
<dbReference type="PANTHER" id="PTHR33281:SF19">
    <property type="entry name" value="VOLTAGE-DEPENDENT ANION CHANNEL-FORMING PROTEIN YNEE"/>
    <property type="match status" value="1"/>
</dbReference>
<dbReference type="InterPro" id="IPR044669">
    <property type="entry name" value="YneE/VCCN1/2-like"/>
</dbReference>
<dbReference type="OrthoDB" id="445589at2"/>
<evidence type="ECO:0000256" key="6">
    <source>
        <dbReference type="ARBA" id="ARBA00023065"/>
    </source>
</evidence>